<dbReference type="InterPro" id="IPR036527">
    <property type="entry name" value="SCP2_sterol-bd_dom_sf"/>
</dbReference>
<evidence type="ECO:0000256" key="27">
    <source>
        <dbReference type="ARBA" id="ARBA00033178"/>
    </source>
</evidence>
<evidence type="ECO:0000256" key="17">
    <source>
        <dbReference type="ARBA" id="ARBA00024471"/>
    </source>
</evidence>
<evidence type="ECO:0000256" key="9">
    <source>
        <dbReference type="ARBA" id="ARBA00023055"/>
    </source>
</evidence>
<evidence type="ECO:0000256" key="15">
    <source>
        <dbReference type="ARBA" id="ARBA00024058"/>
    </source>
</evidence>
<evidence type="ECO:0000256" key="18">
    <source>
        <dbReference type="ARBA" id="ARBA00024509"/>
    </source>
</evidence>
<evidence type="ECO:0000256" key="35">
    <source>
        <dbReference type="ARBA" id="ARBA00049268"/>
    </source>
</evidence>
<reference evidence="42" key="1">
    <citation type="journal article" date="2018" name="Biosci. Biotechnol. Biochem.">
        <title>Polysaccharide hydrolase of the hadal zone amphipods Hirondellea gigas.</title>
        <authorList>
            <person name="Kobayashi H."/>
            <person name="Nagahama T."/>
            <person name="Arai W."/>
            <person name="Sasagawa Y."/>
            <person name="Umeda M."/>
            <person name="Hayashi T."/>
            <person name="Nikaido I."/>
            <person name="Watanabe H."/>
            <person name="Oguri K."/>
            <person name="Kitazato H."/>
            <person name="Fujioka K."/>
            <person name="Kido Y."/>
            <person name="Takami H."/>
        </authorList>
    </citation>
    <scope>NUCLEOTIDE SEQUENCE</scope>
    <source>
        <tissue evidence="42">Whole body</tissue>
    </source>
</reference>
<comment type="catalytic activity">
    <reaction evidence="17">
        <text>propanoyl-CoA + tetradecanoyl-CoA = 3-oxo-2-methylhexadecanoyl-CoA + CoA</text>
        <dbReference type="Rhea" id="RHEA:46344"/>
        <dbReference type="ChEBI" id="CHEBI:57287"/>
        <dbReference type="ChEBI" id="CHEBI:57385"/>
        <dbReference type="ChEBI" id="CHEBI:57392"/>
        <dbReference type="ChEBI" id="CHEBI:86042"/>
    </reaction>
    <physiologicalReaction direction="right-to-left" evidence="17">
        <dbReference type="Rhea" id="RHEA:46346"/>
    </physiologicalReaction>
</comment>
<dbReference type="AlphaFoldDB" id="A0A2P2I3S0"/>
<evidence type="ECO:0000256" key="2">
    <source>
        <dbReference type="ARBA" id="ARBA00004275"/>
    </source>
</evidence>
<dbReference type="GO" id="GO:0050633">
    <property type="term" value="F:acetyl-CoA C-myristoyltransferase activity"/>
    <property type="evidence" value="ECO:0007669"/>
    <property type="project" value="UniProtKB-EC"/>
</dbReference>
<comment type="catalytic activity">
    <reaction evidence="19">
        <text>3-oxo-(9Z-octadecenoyl)-CoA + CoA = (7Z)-hexadecenoyl-CoA + acetyl-CoA</text>
        <dbReference type="Rhea" id="RHEA:47400"/>
        <dbReference type="ChEBI" id="CHEBI:57287"/>
        <dbReference type="ChEBI" id="CHEBI:57288"/>
        <dbReference type="ChEBI" id="CHEBI:87695"/>
        <dbReference type="ChEBI" id="CHEBI:87698"/>
    </reaction>
    <physiologicalReaction direction="left-to-right" evidence="19">
        <dbReference type="Rhea" id="RHEA:47401"/>
    </physiologicalReaction>
</comment>
<dbReference type="Gene3D" id="3.40.47.10">
    <property type="match status" value="1"/>
</dbReference>
<keyword evidence="13" id="KW-0576">Peroxisome</keyword>
<evidence type="ECO:0000256" key="16">
    <source>
        <dbReference type="ARBA" id="ARBA00024073"/>
    </source>
</evidence>
<keyword evidence="11" id="KW-0446">Lipid-binding</keyword>
<accession>A0A2P2I3S0</accession>
<evidence type="ECO:0000313" key="42">
    <source>
        <dbReference type="EMBL" id="LAB68672.1"/>
    </source>
</evidence>
<evidence type="ECO:0000256" key="1">
    <source>
        <dbReference type="ARBA" id="ARBA00004173"/>
    </source>
</evidence>
<comment type="catalytic activity">
    <reaction evidence="18">
        <text>choloyl-CoA + propanoyl-CoA = 3alpha,7alpha,12alpha-trihydroxy-24-oxo-5beta-cholestan-26-oyl-CoA + CoA</text>
        <dbReference type="Rhea" id="RHEA:16865"/>
        <dbReference type="ChEBI" id="CHEBI:57287"/>
        <dbReference type="ChEBI" id="CHEBI:57373"/>
        <dbReference type="ChEBI" id="CHEBI:57392"/>
        <dbReference type="ChEBI" id="CHEBI:58507"/>
        <dbReference type="EC" id="2.3.1.176"/>
    </reaction>
    <physiologicalReaction direction="right-to-left" evidence="18">
        <dbReference type="Rhea" id="RHEA:16867"/>
    </physiologicalReaction>
</comment>
<dbReference type="CDD" id="cd00829">
    <property type="entry name" value="SCP-x_thiolase"/>
    <property type="match status" value="1"/>
</dbReference>
<comment type="catalytic activity">
    <reaction evidence="38">
        <text>octanoyl-CoA + acetyl-CoA = 3-oxodecanoyl-CoA + CoA</text>
        <dbReference type="Rhea" id="RHEA:31087"/>
        <dbReference type="ChEBI" id="CHEBI:57287"/>
        <dbReference type="ChEBI" id="CHEBI:57288"/>
        <dbReference type="ChEBI" id="CHEBI:57386"/>
        <dbReference type="ChEBI" id="CHEBI:62548"/>
    </reaction>
    <physiologicalReaction direction="right-to-left" evidence="38">
        <dbReference type="Rhea" id="RHEA:31089"/>
    </physiologicalReaction>
</comment>
<evidence type="ECO:0000256" key="25">
    <source>
        <dbReference type="ARBA" id="ARBA00032093"/>
    </source>
</evidence>
<comment type="catalytic activity">
    <reaction evidence="30">
        <text>tetradecanoyl-CoA + acetyl-CoA = 3-oxohexadecanoyl-CoA + CoA</text>
        <dbReference type="Rhea" id="RHEA:18161"/>
        <dbReference type="ChEBI" id="CHEBI:57287"/>
        <dbReference type="ChEBI" id="CHEBI:57288"/>
        <dbReference type="ChEBI" id="CHEBI:57349"/>
        <dbReference type="ChEBI" id="CHEBI:57385"/>
        <dbReference type="EC" id="2.3.1.155"/>
    </reaction>
    <physiologicalReaction direction="right-to-left" evidence="30">
        <dbReference type="Rhea" id="RHEA:18163"/>
    </physiologicalReaction>
</comment>
<comment type="function">
    <text evidence="28">Mediates the transfer of all common phospholipids, cholesterol and gangliosides from the endoplasmic reticulum to the plasma membrane. May play a role in regulating steroidogenesis. Stimulates the microsomal conversion of 7-dehydrocholesterol to cholesterol. Also binds fatty acids and fatty acyl Coenzyme A (CoA) such as phytanoyl-CoA. Involved in the regulation phospholipid synthesis in endoplasmic reticulum enhancing the incorporation of exogenous fatty acid into glycerides. Seems to stimulate the rate-limiting step in phosphatidic acid formation mediated by GPAT3. Isoforms SCP2 and SCPx cooperate in peroxisomal oxidation of certain naturally occurring tetramethyl-branched fatty acyl-CoAs.</text>
</comment>
<evidence type="ECO:0000256" key="14">
    <source>
        <dbReference type="ARBA" id="ARBA00023315"/>
    </source>
</evidence>
<keyword evidence="12" id="KW-0496">Mitochondrion</keyword>
<dbReference type="EMBL" id="IACF01003041">
    <property type="protein sequence ID" value="LAB68672.1"/>
    <property type="molecule type" value="mRNA"/>
</dbReference>
<evidence type="ECO:0000256" key="38">
    <source>
        <dbReference type="ARBA" id="ARBA00049542"/>
    </source>
</evidence>
<keyword evidence="9" id="KW-0445">Lipid transport</keyword>
<evidence type="ECO:0000256" key="4">
    <source>
        <dbReference type="ARBA" id="ARBA00012352"/>
    </source>
</evidence>
<dbReference type="SUPFAM" id="SSF53901">
    <property type="entry name" value="Thiolase-like"/>
    <property type="match status" value="2"/>
</dbReference>
<evidence type="ECO:0000256" key="28">
    <source>
        <dbReference type="ARBA" id="ARBA00045738"/>
    </source>
</evidence>
<evidence type="ECO:0000256" key="19">
    <source>
        <dbReference type="ARBA" id="ARBA00024514"/>
    </source>
</evidence>
<evidence type="ECO:0000256" key="24">
    <source>
        <dbReference type="ARBA" id="ARBA00031346"/>
    </source>
</evidence>
<dbReference type="FunFam" id="3.30.1050.10:FF:000001">
    <property type="entry name" value="Putative Non-specific lipid-transfer protein"/>
    <property type="match status" value="1"/>
</dbReference>
<dbReference type="InterPro" id="IPR020616">
    <property type="entry name" value="Thiolase_N"/>
</dbReference>
<dbReference type="SUPFAM" id="SSF55718">
    <property type="entry name" value="SCP-like"/>
    <property type="match status" value="1"/>
</dbReference>
<evidence type="ECO:0000259" key="40">
    <source>
        <dbReference type="Pfam" id="PF02036"/>
    </source>
</evidence>
<evidence type="ECO:0000256" key="6">
    <source>
        <dbReference type="ARBA" id="ARBA00022448"/>
    </source>
</evidence>
<evidence type="ECO:0000256" key="8">
    <source>
        <dbReference type="ARBA" id="ARBA00022679"/>
    </source>
</evidence>
<name>A0A2P2I3S0_9CRUS</name>
<comment type="catalytic activity">
    <reaction evidence="32">
        <text>decanoyl-CoA + acetyl-CoA = 3-oxododecanoyl-CoA + CoA</text>
        <dbReference type="Rhea" id="RHEA:31183"/>
        <dbReference type="ChEBI" id="CHEBI:57287"/>
        <dbReference type="ChEBI" id="CHEBI:57288"/>
        <dbReference type="ChEBI" id="CHEBI:61430"/>
        <dbReference type="ChEBI" id="CHEBI:62615"/>
    </reaction>
    <physiologicalReaction direction="right-to-left" evidence="32">
        <dbReference type="Rhea" id="RHEA:31185"/>
    </physiologicalReaction>
</comment>
<dbReference type="Pfam" id="PF00108">
    <property type="entry name" value="Thiolase_N"/>
    <property type="match status" value="1"/>
</dbReference>
<keyword evidence="10" id="KW-0443">Lipid metabolism</keyword>
<evidence type="ECO:0000256" key="5">
    <source>
        <dbReference type="ARBA" id="ARBA00014545"/>
    </source>
</evidence>
<comment type="function">
    <text evidence="29">Plays a crucial role in the peroxisomal oxidation of branched-chain fatty acids. Catalyzes the last step of the peroxisomal beta-oxidation of branched chain fatty acids and the side chain of the bile acid intermediates di- and trihydroxycoprostanic acids (DHCA and THCA). Also active with medium and long straight chain 3-oxoacyl-CoAs. Stimulates the microsomal conversion of 7-dehydrocholesterol to cholesterol and transfers phosphatidylcholine and 7-dehydrocholesterol between membrances, in vitro. Isoforms SCP2 and SCPx cooperate in peroxisomal oxidation of certain naturally occurring tetramethyl-branched fatty acyl-CoAs.</text>
</comment>
<evidence type="ECO:0000256" key="22">
    <source>
        <dbReference type="ARBA" id="ARBA00030851"/>
    </source>
</evidence>
<feature type="domain" description="Thiolase N-terminal" evidence="39">
    <location>
        <begin position="36"/>
        <end position="260"/>
    </location>
</feature>
<dbReference type="EC" id="2.3.1.155" evidence="15"/>
<dbReference type="NCBIfam" id="NF006102">
    <property type="entry name" value="PRK08256.1"/>
    <property type="match status" value="1"/>
</dbReference>
<protein>
    <recommendedName>
        <fullName evidence="5">Sterol carrier protein 2</fullName>
        <ecNumber evidence="15">2.3.1.155</ecNumber>
        <ecNumber evidence="16">2.3.1.16</ecNumber>
        <ecNumber evidence="4">2.3.1.176</ecNumber>
    </recommendedName>
    <alternativeName>
        <fullName evidence="25">Acetyl-CoA C-myristoyltransferase</fullName>
    </alternativeName>
    <alternativeName>
        <fullName evidence="22">Non-specific lipid-transfer protein</fullName>
    </alternativeName>
    <alternativeName>
        <fullName evidence="26">Propanoyl-CoA C-acyltransferase</fullName>
    </alternativeName>
    <alternativeName>
        <fullName evidence="21">SCP-2/3-oxoacyl-CoA thiolase</fullName>
    </alternativeName>
    <alternativeName>
        <fullName evidence="23">SCP-2/thiolase</fullName>
    </alternativeName>
    <alternativeName>
        <fullName evidence="24">SCP-chi</fullName>
    </alternativeName>
    <alternativeName>
        <fullName evidence="27">Sterol carrier protein X</fullName>
    </alternativeName>
</protein>
<proteinExistence type="evidence at transcript level"/>
<evidence type="ECO:0000256" key="13">
    <source>
        <dbReference type="ARBA" id="ARBA00023140"/>
    </source>
</evidence>
<dbReference type="Gene3D" id="3.30.1050.10">
    <property type="entry name" value="SCP2 sterol-binding domain"/>
    <property type="match status" value="1"/>
</dbReference>
<dbReference type="GO" id="GO:0005739">
    <property type="term" value="C:mitochondrion"/>
    <property type="evidence" value="ECO:0007669"/>
    <property type="project" value="UniProtKB-SubCell"/>
</dbReference>
<dbReference type="EC" id="2.3.1.16" evidence="16"/>
<evidence type="ECO:0000256" key="33">
    <source>
        <dbReference type="ARBA" id="ARBA00048553"/>
    </source>
</evidence>
<comment type="catalytic activity">
    <reaction evidence="33">
        <text>butanoyl-CoA + acetyl-CoA = 3-oxohexanoyl-CoA + CoA</text>
        <dbReference type="Rhea" id="RHEA:31111"/>
        <dbReference type="ChEBI" id="CHEBI:57287"/>
        <dbReference type="ChEBI" id="CHEBI:57288"/>
        <dbReference type="ChEBI" id="CHEBI:57371"/>
        <dbReference type="ChEBI" id="CHEBI:62418"/>
    </reaction>
    <physiologicalReaction direction="right-to-left" evidence="33">
        <dbReference type="Rhea" id="RHEA:31113"/>
    </physiologicalReaction>
</comment>
<comment type="catalytic activity">
    <reaction evidence="20">
        <text>7-dehydrocholesterol(in) = 7-dehydrocholesterol(out)</text>
        <dbReference type="Rhea" id="RHEA:62960"/>
        <dbReference type="ChEBI" id="CHEBI:17759"/>
    </reaction>
</comment>
<evidence type="ECO:0000256" key="32">
    <source>
        <dbReference type="ARBA" id="ARBA00048004"/>
    </source>
</evidence>
<comment type="catalytic activity">
    <reaction evidence="31">
        <text>hexanoyl-CoA + acetyl-CoA = 3-oxooctanoyl-CoA + CoA</text>
        <dbReference type="Rhea" id="RHEA:31203"/>
        <dbReference type="ChEBI" id="CHEBI:57287"/>
        <dbReference type="ChEBI" id="CHEBI:57288"/>
        <dbReference type="ChEBI" id="CHEBI:62619"/>
        <dbReference type="ChEBI" id="CHEBI:62620"/>
    </reaction>
    <physiologicalReaction direction="right-to-left" evidence="31">
        <dbReference type="Rhea" id="RHEA:31205"/>
    </physiologicalReaction>
</comment>
<evidence type="ECO:0000256" key="3">
    <source>
        <dbReference type="ARBA" id="ARBA00004496"/>
    </source>
</evidence>
<keyword evidence="14" id="KW-0012">Acyltransferase</keyword>
<dbReference type="EC" id="2.3.1.176" evidence="4"/>
<comment type="catalytic activity">
    <reaction evidence="36">
        <text>dodecanoyl-CoA + acetyl-CoA = 3-oxotetradecanoyl-CoA + CoA</text>
        <dbReference type="Rhea" id="RHEA:31091"/>
        <dbReference type="ChEBI" id="CHEBI:57287"/>
        <dbReference type="ChEBI" id="CHEBI:57288"/>
        <dbReference type="ChEBI" id="CHEBI:57375"/>
        <dbReference type="ChEBI" id="CHEBI:62543"/>
    </reaction>
    <physiologicalReaction direction="right-to-left" evidence="36">
        <dbReference type="Rhea" id="RHEA:31093"/>
    </physiologicalReaction>
</comment>
<evidence type="ECO:0000256" key="29">
    <source>
        <dbReference type="ARBA" id="ARBA00045994"/>
    </source>
</evidence>
<dbReference type="InterPro" id="IPR055140">
    <property type="entry name" value="Thiolase_C_2"/>
</dbReference>
<dbReference type="GO" id="GO:0006869">
    <property type="term" value="P:lipid transport"/>
    <property type="evidence" value="ECO:0007669"/>
    <property type="project" value="UniProtKB-KW"/>
</dbReference>
<organism evidence="42">
    <name type="scientific">Hirondellea gigas</name>
    <dbReference type="NCBI Taxonomy" id="1518452"/>
    <lineage>
        <taxon>Eukaryota</taxon>
        <taxon>Metazoa</taxon>
        <taxon>Ecdysozoa</taxon>
        <taxon>Arthropoda</taxon>
        <taxon>Crustacea</taxon>
        <taxon>Multicrustacea</taxon>
        <taxon>Malacostraca</taxon>
        <taxon>Eumalacostraca</taxon>
        <taxon>Peracarida</taxon>
        <taxon>Amphipoda</taxon>
        <taxon>Amphilochidea</taxon>
        <taxon>Lysianassida</taxon>
        <taxon>Lysianassidira</taxon>
        <taxon>Lysianassoidea</taxon>
        <taxon>Lysianassidae</taxon>
        <taxon>Hirondellea</taxon>
    </lineage>
</organism>
<dbReference type="InterPro" id="IPR003033">
    <property type="entry name" value="SCP2_sterol-bd_dom"/>
</dbReference>
<evidence type="ECO:0000256" key="10">
    <source>
        <dbReference type="ARBA" id="ARBA00023098"/>
    </source>
</evidence>
<evidence type="ECO:0000256" key="12">
    <source>
        <dbReference type="ARBA" id="ARBA00023128"/>
    </source>
</evidence>
<evidence type="ECO:0000256" key="31">
    <source>
        <dbReference type="ARBA" id="ARBA00048001"/>
    </source>
</evidence>
<evidence type="ECO:0000256" key="26">
    <source>
        <dbReference type="ARBA" id="ARBA00032316"/>
    </source>
</evidence>
<dbReference type="GO" id="GO:0006629">
    <property type="term" value="P:lipid metabolic process"/>
    <property type="evidence" value="ECO:0007669"/>
    <property type="project" value="UniProtKB-KW"/>
</dbReference>
<dbReference type="FunFam" id="3.40.47.10:FF:000016">
    <property type="entry name" value="Non-specific lipid-transfer protein"/>
    <property type="match status" value="1"/>
</dbReference>
<dbReference type="GO" id="GO:0005777">
    <property type="term" value="C:peroxisome"/>
    <property type="evidence" value="ECO:0007669"/>
    <property type="project" value="UniProtKB-SubCell"/>
</dbReference>
<keyword evidence="8" id="KW-0808">Transferase</keyword>
<comment type="subcellular location">
    <subcellularLocation>
        <location evidence="3">Cytoplasm</location>
    </subcellularLocation>
    <subcellularLocation>
        <location evidence="1">Mitochondrion</location>
    </subcellularLocation>
    <subcellularLocation>
        <location evidence="2">Peroxisome</location>
    </subcellularLocation>
</comment>
<evidence type="ECO:0000256" key="20">
    <source>
        <dbReference type="ARBA" id="ARBA00029287"/>
    </source>
</evidence>
<keyword evidence="6" id="KW-0813">Transport</keyword>
<evidence type="ECO:0000256" key="37">
    <source>
        <dbReference type="ARBA" id="ARBA00049306"/>
    </source>
</evidence>
<dbReference type="GO" id="GO:0003988">
    <property type="term" value="F:acetyl-CoA C-acyltransferase activity"/>
    <property type="evidence" value="ECO:0007669"/>
    <property type="project" value="UniProtKB-EC"/>
</dbReference>
<evidence type="ECO:0000259" key="41">
    <source>
        <dbReference type="Pfam" id="PF22691"/>
    </source>
</evidence>
<feature type="domain" description="Thiolase C-terminal" evidence="41">
    <location>
        <begin position="299"/>
        <end position="415"/>
    </location>
</feature>
<evidence type="ECO:0000256" key="23">
    <source>
        <dbReference type="ARBA" id="ARBA00031275"/>
    </source>
</evidence>
<comment type="catalytic activity">
    <reaction evidence="37">
        <text>3-oxohexadecanedioyl-CoA + CoA = tetradecanedioyl-CoA + acetyl-CoA</text>
        <dbReference type="Rhea" id="RHEA:40343"/>
        <dbReference type="ChEBI" id="CHEBI:57287"/>
        <dbReference type="ChEBI" id="CHEBI:57288"/>
        <dbReference type="ChEBI" id="CHEBI:77081"/>
        <dbReference type="ChEBI" id="CHEBI:77084"/>
    </reaction>
    <physiologicalReaction direction="left-to-right" evidence="37">
        <dbReference type="Rhea" id="RHEA:40344"/>
    </physiologicalReaction>
</comment>
<feature type="domain" description="SCP2" evidence="40">
    <location>
        <begin position="458"/>
        <end position="554"/>
    </location>
</feature>
<comment type="catalytic activity">
    <reaction evidence="35">
        <text>hexadecanoyl-CoA + acetyl-CoA = 3-oxooctadecanoyl-CoA + CoA</text>
        <dbReference type="Rhea" id="RHEA:35279"/>
        <dbReference type="ChEBI" id="CHEBI:57287"/>
        <dbReference type="ChEBI" id="CHEBI:57288"/>
        <dbReference type="ChEBI" id="CHEBI:57379"/>
        <dbReference type="ChEBI" id="CHEBI:71407"/>
    </reaction>
    <physiologicalReaction direction="right-to-left" evidence="35">
        <dbReference type="Rhea" id="RHEA:35281"/>
    </physiologicalReaction>
</comment>
<evidence type="ECO:0000256" key="21">
    <source>
        <dbReference type="ARBA" id="ARBA00030531"/>
    </source>
</evidence>
<evidence type="ECO:0000256" key="34">
    <source>
        <dbReference type="ARBA" id="ARBA00049178"/>
    </source>
</evidence>
<dbReference type="Pfam" id="PF22691">
    <property type="entry name" value="Thiolase_C_1"/>
    <property type="match status" value="1"/>
</dbReference>
<dbReference type="PANTHER" id="PTHR42870">
    <property type="entry name" value="ACETYL-COA C-ACETYLTRANSFERASE"/>
    <property type="match status" value="1"/>
</dbReference>
<dbReference type="InterPro" id="IPR020613">
    <property type="entry name" value="Thiolase_CS"/>
</dbReference>
<keyword evidence="7" id="KW-0963">Cytoplasm</keyword>
<evidence type="ECO:0000256" key="11">
    <source>
        <dbReference type="ARBA" id="ARBA00023121"/>
    </source>
</evidence>
<evidence type="ECO:0000256" key="7">
    <source>
        <dbReference type="ARBA" id="ARBA00022490"/>
    </source>
</evidence>
<dbReference type="Pfam" id="PF02036">
    <property type="entry name" value="SCP2"/>
    <property type="match status" value="1"/>
</dbReference>
<evidence type="ECO:0000259" key="39">
    <source>
        <dbReference type="Pfam" id="PF00108"/>
    </source>
</evidence>
<dbReference type="PROSITE" id="PS00737">
    <property type="entry name" value="THIOLASE_2"/>
    <property type="match status" value="1"/>
</dbReference>
<sequence>MIILKHYTNYLRIAGICIYRHRCNIAEMAPSNTQKVFVVGVGMTKFEKPGRRENFDYPDMGREAVTKALADCNLPYTAIQQAAVGYVYGDSTSGQRVLYEVGMTGIPIFNVNNNCSTGATALFLTRNMIKYGQSDCVLALGFDKMQPGSLTQTFTDRAPPLGRHVEKMASMAGLEAAPMSAQFFGNAGIAHMKRYGTTPRHMAMIAHKNHKHSVNNPYSQFNKEYSMEEIENSPKIFGPLTKLQCCPTSDGSAAAVLASERFVVEHKLQDKAVEILDMELGTDFSSTFSEDDPIKLVGSEMTKTAAAKVFSRTGLRPTDVQVVELHDCFSANEMITYEALGLCGEGEAGRFIEAGDNTYGGRYVVNPSGGLISKGHPLGATGLAQCAELCWQLRGEAGKRQVQNANIALQHNLGLGGAVVVALYKKGFQTNTQSGPAPSPSSGEDFEAAAVFDLIAQSLKENGEDLVKQAGGVFQFNVTKGPGGKQDTWIVDAKHGRGSVTRGGTVTGDVTLTMADKDLVSLLEGRLNAQKAFFQGLVKIKGNMALAIKLQTFLRDVKNLKAKL</sequence>
<dbReference type="GO" id="GO:0008289">
    <property type="term" value="F:lipid binding"/>
    <property type="evidence" value="ECO:0007669"/>
    <property type="project" value="UniProtKB-KW"/>
</dbReference>
<evidence type="ECO:0000256" key="30">
    <source>
        <dbReference type="ARBA" id="ARBA00047485"/>
    </source>
</evidence>
<comment type="catalytic activity">
    <reaction evidence="34">
        <text>an acyl-CoA + acetyl-CoA = a 3-oxoacyl-CoA + CoA</text>
        <dbReference type="Rhea" id="RHEA:21564"/>
        <dbReference type="ChEBI" id="CHEBI:57287"/>
        <dbReference type="ChEBI" id="CHEBI:57288"/>
        <dbReference type="ChEBI" id="CHEBI:58342"/>
        <dbReference type="ChEBI" id="CHEBI:90726"/>
        <dbReference type="EC" id="2.3.1.16"/>
    </reaction>
    <physiologicalReaction direction="right-to-left" evidence="34">
        <dbReference type="Rhea" id="RHEA:21566"/>
    </physiologicalReaction>
</comment>
<evidence type="ECO:0000256" key="36">
    <source>
        <dbReference type="ARBA" id="ARBA00049270"/>
    </source>
</evidence>
<dbReference type="PANTHER" id="PTHR42870:SF1">
    <property type="entry name" value="NON-SPECIFIC LIPID-TRANSFER PROTEIN-LIKE 2"/>
    <property type="match status" value="1"/>
</dbReference>
<dbReference type="InterPro" id="IPR016039">
    <property type="entry name" value="Thiolase-like"/>
</dbReference>